<sequence>MEYKWEENDIGGDVPEFGAIFMSNIATKRECFKRKVFGLPSSMASFVKQVKVGMVLFLFEFEKRQLFGVYRATSDGGMNIAPHAINSSGKRFSAQVCFTPIWICRPLFENEFREAIKENYFSTKKFHFGLSKEQVRRLLHLFSTRKLNDMLAPRQMTRVVTESASKDGRLGVDRGLFARRESLEMEHFEDDFTSADMNELVEYTPDRVFEVDENMHFVDDRLENGKTVVTFGLNSWTDQAGDFLHIRKRAHDNEAESELYDTHTSLLPYETDNQEAFLDKERIQAACSRSLMAENTVNDCNIYSSLSPAVATSYTEDASDLTRRAVYERSLFEGANVHGNDDMFRMNDNIEKNLNLRGSFRPMMSNENEQDLERHGRAVGDHRFFMHSSGSDQKHPVNDDFNPVHPSENFDNSLHRMKGPSSDRKLLMGERLASERDLDNGLRLDFLSEKLRDPFDSDQRKFDQRRFLQRDKVMKANYRDGVHGSTNSHVPSGFGRSKGHVASNALLSEKRVDNRHDIEMFLQPVSSKYTAFPHPKQDLLECFSKPSPDTQFSQLEGRHHFRNLNSTFHDSVVTRTVASAPEPPTFHHGHTLSNVVDRGASIVLDNPHYGSGGDSLALSNSKMYDREGFGRYDHTSDFGDENPYSTNRACHFHPGQSSQSMELISSAPADVRGLVSTFASLPLTESFDLYSYKKSPFASDTHSMMLQGKQKHIYLQENNERIAGNIVLSSKLNLAGLDAYHQERYLDNDTVDWFKSCNTDKAIDDGQHCLNPGAGYSDFGKQRRSVFTRLRLTPRISAQEEKEKVADFYRVKSVDELMDMLNDTQNFRNKNLRKFKPVVKQSDRNELPRTEKRTSPELVQPTTIVDEKLGVDVKEGTDELPKETRAVEFKRRSELKKDLDENSTKSNHSTQDGTSRYIHENKFTENAEPEGELNKPAKRRKLVRPVF</sequence>
<proteinExistence type="predicted"/>
<feature type="region of interest" description="Disordered" evidence="1">
    <location>
        <begin position="388"/>
        <end position="423"/>
    </location>
</feature>
<feature type="compositionally biased region" description="Polar residues" evidence="1">
    <location>
        <begin position="904"/>
        <end position="914"/>
    </location>
</feature>
<feature type="compositionally biased region" description="Basic and acidic residues" evidence="1">
    <location>
        <begin position="841"/>
        <end position="855"/>
    </location>
</feature>
<feature type="region of interest" description="Disordered" evidence="1">
    <location>
        <begin position="891"/>
        <end position="947"/>
    </location>
</feature>
<reference evidence="4" key="1">
    <citation type="submission" date="2025-08" db="UniProtKB">
        <authorList>
            <consortium name="RefSeq"/>
        </authorList>
    </citation>
    <scope>IDENTIFICATION</scope>
    <source>
        <tissue evidence="4">Leaves</tissue>
    </source>
</reference>
<dbReference type="PANTHER" id="PTHR46444">
    <property type="entry name" value="DCD (DEVELOPMENT AND CELL DEATH) DOMAIN PROTEIN-RELATED"/>
    <property type="match status" value="1"/>
</dbReference>
<feature type="region of interest" description="Disordered" evidence="1">
    <location>
        <begin position="833"/>
        <end position="858"/>
    </location>
</feature>
<feature type="compositionally biased region" description="Basic and acidic residues" evidence="1">
    <location>
        <begin position="891"/>
        <end position="903"/>
    </location>
</feature>
<evidence type="ECO:0000313" key="3">
    <source>
        <dbReference type="Proteomes" id="UP001652660"/>
    </source>
</evidence>
<dbReference type="SMART" id="SM00767">
    <property type="entry name" value="DCD"/>
    <property type="match status" value="1"/>
</dbReference>
<protein>
    <recommendedName>
        <fullName evidence="2">DCD domain-containing protein</fullName>
    </recommendedName>
</protein>
<name>A0A6P6UDG5_COFAR</name>
<feature type="compositionally biased region" description="Basic residues" evidence="1">
    <location>
        <begin position="936"/>
        <end position="947"/>
    </location>
</feature>
<accession>A0A6P6UDG5</accession>
<organism evidence="3 4">
    <name type="scientific">Coffea arabica</name>
    <name type="common">Arabian coffee</name>
    <dbReference type="NCBI Taxonomy" id="13443"/>
    <lineage>
        <taxon>Eukaryota</taxon>
        <taxon>Viridiplantae</taxon>
        <taxon>Streptophyta</taxon>
        <taxon>Embryophyta</taxon>
        <taxon>Tracheophyta</taxon>
        <taxon>Spermatophyta</taxon>
        <taxon>Magnoliopsida</taxon>
        <taxon>eudicotyledons</taxon>
        <taxon>Gunneridae</taxon>
        <taxon>Pentapetalae</taxon>
        <taxon>asterids</taxon>
        <taxon>lamiids</taxon>
        <taxon>Gentianales</taxon>
        <taxon>Rubiaceae</taxon>
        <taxon>Ixoroideae</taxon>
        <taxon>Gardenieae complex</taxon>
        <taxon>Bertiereae - Coffeeae clade</taxon>
        <taxon>Coffeeae</taxon>
        <taxon>Coffea</taxon>
    </lineage>
</organism>
<dbReference type="Proteomes" id="UP001652660">
    <property type="component" value="Chromosome 9e"/>
</dbReference>
<evidence type="ECO:0000313" key="4">
    <source>
        <dbReference type="RefSeq" id="XP_071922475.1"/>
    </source>
</evidence>
<keyword evidence="3" id="KW-1185">Reference proteome</keyword>
<dbReference type="PANTHER" id="PTHR46444:SF9">
    <property type="entry name" value="DCD (DEVELOPMENT AND CELL DEATH) DOMAIN PROTEIN"/>
    <property type="match status" value="1"/>
</dbReference>
<dbReference type="AlphaFoldDB" id="A0A6P6UDG5"/>
<dbReference type="PROSITE" id="PS51222">
    <property type="entry name" value="DCD"/>
    <property type="match status" value="1"/>
</dbReference>
<feature type="domain" description="DCD" evidence="2">
    <location>
        <begin position="14"/>
        <end position="144"/>
    </location>
</feature>
<evidence type="ECO:0000256" key="1">
    <source>
        <dbReference type="SAM" id="MobiDB-lite"/>
    </source>
</evidence>
<dbReference type="InterPro" id="IPR013989">
    <property type="entry name" value="Dev_and_cell_death_domain"/>
</dbReference>
<dbReference type="GeneID" id="113709648"/>
<dbReference type="Pfam" id="PF10539">
    <property type="entry name" value="Dev_Cell_Death"/>
    <property type="match status" value="1"/>
</dbReference>
<dbReference type="RefSeq" id="XP_071922475.1">
    <property type="nucleotide sequence ID" value="XM_072066374.1"/>
</dbReference>
<gene>
    <name evidence="4" type="primary">LOC113709648</name>
</gene>
<evidence type="ECO:0000259" key="2">
    <source>
        <dbReference type="PROSITE" id="PS51222"/>
    </source>
</evidence>